<dbReference type="EMBL" id="JBBPBN010000006">
    <property type="protein sequence ID" value="KAK9035814.1"/>
    <property type="molecule type" value="Genomic_DNA"/>
</dbReference>
<proteinExistence type="predicted"/>
<dbReference type="Proteomes" id="UP001396334">
    <property type="component" value="Unassembled WGS sequence"/>
</dbReference>
<feature type="compositionally biased region" description="Basic and acidic residues" evidence="1">
    <location>
        <begin position="23"/>
        <end position="40"/>
    </location>
</feature>
<gene>
    <name evidence="2" type="ORF">V6N11_077843</name>
</gene>
<sequence>MKKGKSYGEVQVNMSGGQVSAPKNHDIPKDKGKASVKEGEVSVQEKAKQVEEEALEAIYLGKENITEDVMSWEDGGRHMGEADILGINPIKGSTVNEEALKEDGLTVEDK</sequence>
<comment type="caution">
    <text evidence="2">The sequence shown here is derived from an EMBL/GenBank/DDBJ whole genome shotgun (WGS) entry which is preliminary data.</text>
</comment>
<feature type="region of interest" description="Disordered" evidence="1">
    <location>
        <begin position="14"/>
        <end position="40"/>
    </location>
</feature>
<keyword evidence="3" id="KW-1185">Reference proteome</keyword>
<evidence type="ECO:0000313" key="2">
    <source>
        <dbReference type="EMBL" id="KAK9035814.1"/>
    </source>
</evidence>
<organism evidence="2 3">
    <name type="scientific">Hibiscus sabdariffa</name>
    <name type="common">roselle</name>
    <dbReference type="NCBI Taxonomy" id="183260"/>
    <lineage>
        <taxon>Eukaryota</taxon>
        <taxon>Viridiplantae</taxon>
        <taxon>Streptophyta</taxon>
        <taxon>Embryophyta</taxon>
        <taxon>Tracheophyta</taxon>
        <taxon>Spermatophyta</taxon>
        <taxon>Magnoliopsida</taxon>
        <taxon>eudicotyledons</taxon>
        <taxon>Gunneridae</taxon>
        <taxon>Pentapetalae</taxon>
        <taxon>rosids</taxon>
        <taxon>malvids</taxon>
        <taxon>Malvales</taxon>
        <taxon>Malvaceae</taxon>
        <taxon>Malvoideae</taxon>
        <taxon>Hibiscus</taxon>
    </lineage>
</organism>
<evidence type="ECO:0000256" key="1">
    <source>
        <dbReference type="SAM" id="MobiDB-lite"/>
    </source>
</evidence>
<evidence type="ECO:0000313" key="3">
    <source>
        <dbReference type="Proteomes" id="UP001396334"/>
    </source>
</evidence>
<name>A0ABR2TF59_9ROSI</name>
<reference evidence="2 3" key="1">
    <citation type="journal article" date="2024" name="G3 (Bethesda)">
        <title>Genome assembly of Hibiscus sabdariffa L. provides insights into metabolisms of medicinal natural products.</title>
        <authorList>
            <person name="Kim T."/>
        </authorList>
    </citation>
    <scope>NUCLEOTIDE SEQUENCE [LARGE SCALE GENOMIC DNA]</scope>
    <source>
        <strain evidence="2">TK-2024</strain>
        <tissue evidence="2">Old leaves</tissue>
    </source>
</reference>
<accession>A0ABR2TF59</accession>
<protein>
    <submittedName>
        <fullName evidence="2">Uncharacterized protein</fullName>
    </submittedName>
</protein>